<dbReference type="InterPro" id="IPR046956">
    <property type="entry name" value="RLP23-like"/>
</dbReference>
<comment type="subcellular location">
    <subcellularLocation>
        <location evidence="1">Cytoplasm</location>
        <location evidence="1">Cytoskeleton</location>
        <location evidence="1">Cilium axoneme</location>
    </subcellularLocation>
    <subcellularLocation>
        <location evidence="2">Membrane</location>
        <topology evidence="2">Single-pass type I membrane protein</topology>
    </subcellularLocation>
</comment>
<evidence type="ECO:0000256" key="2">
    <source>
        <dbReference type="ARBA" id="ARBA00004479"/>
    </source>
</evidence>
<evidence type="ECO:0000256" key="1">
    <source>
        <dbReference type="ARBA" id="ARBA00004430"/>
    </source>
</evidence>
<organism evidence="9 10">
    <name type="scientific">Tetradesmus obliquus</name>
    <name type="common">Green alga</name>
    <name type="synonym">Acutodesmus obliquus</name>
    <dbReference type="NCBI Taxonomy" id="3088"/>
    <lineage>
        <taxon>Eukaryota</taxon>
        <taxon>Viridiplantae</taxon>
        <taxon>Chlorophyta</taxon>
        <taxon>core chlorophytes</taxon>
        <taxon>Chlorophyceae</taxon>
        <taxon>CS clade</taxon>
        <taxon>Sphaeropleales</taxon>
        <taxon>Scenedesmaceae</taxon>
        <taxon>Tetradesmus</taxon>
    </lineage>
</organism>
<dbReference type="STRING" id="3088.A0A383W7L9"/>
<dbReference type="GO" id="GO:0016020">
    <property type="term" value="C:membrane"/>
    <property type="evidence" value="ECO:0007669"/>
    <property type="project" value="UniProtKB-SubCell"/>
</dbReference>
<name>A0A383W7L9_TETOB</name>
<keyword evidence="6" id="KW-0472">Membrane</keyword>
<evidence type="ECO:0000256" key="6">
    <source>
        <dbReference type="ARBA" id="ARBA00023136"/>
    </source>
</evidence>
<dbReference type="PANTHER" id="PTHR48063">
    <property type="entry name" value="LRR RECEPTOR-LIKE KINASE"/>
    <property type="match status" value="1"/>
</dbReference>
<sequence>MTACRSARDVGEAHQILLGALQSAAAGSRIAAAETHGQQHHHQQQQQQQRLQLESFTSNYEHDPDLMASLPAHSLTHLDLQLNIMGEVDCFEDTIAAALAHLINLRELRLACVPEHDCVSGSCLVELTRLTRLTSLTLEGGWSGMEQAMRALLARPPPLQQLRLGLTGQDWALPAADLSRLSQLEELQVGRGVPELAAPAEHASWTLPASLQCLVLRTPISTCRLMHVLNLWQLQDLYLCVGFSDQRLLLRMAERLPALQCVALEYTGLQETVSTAAVWGKLPQLQELILDYRCDHGPSQQQMDTILWHSSSHTAHQAAATGLVEVPGQFRTRSVALSQSLTRLTRLRDLGLCIGPASYLEKGGLLGLHVLTGLTRLVLTGVRVGDVAATMLASNLQQLRHLDLRDCSLEGPCCAALGRLTQLTELNLQDNVGLTRRSVMRLTGLTRLQKFYCDLDENTADPMADWDEPWRVRQQQRW</sequence>
<evidence type="ECO:0000256" key="8">
    <source>
        <dbReference type="SAM" id="MobiDB-lite"/>
    </source>
</evidence>
<dbReference type="SUPFAM" id="SSF52047">
    <property type="entry name" value="RNI-like"/>
    <property type="match status" value="1"/>
</dbReference>
<dbReference type="AlphaFoldDB" id="A0A383W7L9"/>
<dbReference type="InterPro" id="IPR032675">
    <property type="entry name" value="LRR_dom_sf"/>
</dbReference>
<dbReference type="GO" id="GO:0005930">
    <property type="term" value="C:axoneme"/>
    <property type="evidence" value="ECO:0007669"/>
    <property type="project" value="UniProtKB-SubCell"/>
</dbReference>
<feature type="region of interest" description="Disordered" evidence="8">
    <location>
        <begin position="29"/>
        <end position="51"/>
    </location>
</feature>
<evidence type="ECO:0000313" key="10">
    <source>
        <dbReference type="Proteomes" id="UP000256970"/>
    </source>
</evidence>
<evidence type="ECO:0000256" key="4">
    <source>
        <dbReference type="ARBA" id="ARBA00022729"/>
    </source>
</evidence>
<keyword evidence="3" id="KW-0812">Transmembrane</keyword>
<dbReference type="Gene3D" id="3.80.10.10">
    <property type="entry name" value="Ribonuclease Inhibitor"/>
    <property type="match status" value="2"/>
</dbReference>
<evidence type="ECO:0000256" key="5">
    <source>
        <dbReference type="ARBA" id="ARBA00022989"/>
    </source>
</evidence>
<keyword evidence="4" id="KW-0732">Signal</keyword>
<reference evidence="9 10" key="1">
    <citation type="submission" date="2016-10" db="EMBL/GenBank/DDBJ databases">
        <authorList>
            <person name="Cai Z."/>
        </authorList>
    </citation>
    <scope>NUCLEOTIDE SEQUENCE [LARGE SCALE GENOMIC DNA]</scope>
</reference>
<gene>
    <name evidence="9" type="ORF">BQ4739_LOCUS13885</name>
</gene>
<evidence type="ECO:0000313" key="9">
    <source>
        <dbReference type="EMBL" id="SZX73628.1"/>
    </source>
</evidence>
<evidence type="ECO:0000256" key="3">
    <source>
        <dbReference type="ARBA" id="ARBA00022692"/>
    </source>
</evidence>
<keyword evidence="10" id="KW-1185">Reference proteome</keyword>
<keyword evidence="7" id="KW-0325">Glycoprotein</keyword>
<accession>A0A383W7L9</accession>
<proteinExistence type="predicted"/>
<dbReference type="EMBL" id="FNXT01001194">
    <property type="protein sequence ID" value="SZX73628.1"/>
    <property type="molecule type" value="Genomic_DNA"/>
</dbReference>
<dbReference type="Proteomes" id="UP000256970">
    <property type="component" value="Unassembled WGS sequence"/>
</dbReference>
<keyword evidence="5" id="KW-1133">Transmembrane helix</keyword>
<evidence type="ECO:0000256" key="7">
    <source>
        <dbReference type="ARBA" id="ARBA00023180"/>
    </source>
</evidence>
<protein>
    <submittedName>
        <fullName evidence="9">Uncharacterized protein</fullName>
    </submittedName>
</protein>